<accession>A0A2X2WP70</accession>
<dbReference type="EMBL" id="UAVY01000011">
    <property type="protein sequence ID" value="SQB42204.1"/>
    <property type="molecule type" value="Genomic_DNA"/>
</dbReference>
<sequence>MEIKNSALAVSTIDGPAGKLTAQERLSPSHAQTTPLPPASNNSPGNVRAQQRAATAGSIISPTAISVPSTWKASHQIQHQQREKQPVQQRKAASAR</sequence>
<feature type="region of interest" description="Disordered" evidence="1">
    <location>
        <begin position="1"/>
        <end position="96"/>
    </location>
</feature>
<protein>
    <submittedName>
        <fullName evidence="2">Uncharacterized protein</fullName>
    </submittedName>
</protein>
<name>A0A2X2WP70_CITKO</name>
<reference evidence="2 3" key="1">
    <citation type="submission" date="2018-06" db="EMBL/GenBank/DDBJ databases">
        <authorList>
            <consortium name="Pathogen Informatics"/>
            <person name="Doyle S."/>
        </authorList>
    </citation>
    <scope>NUCLEOTIDE SEQUENCE [LARGE SCALE GENOMIC DNA]</scope>
    <source>
        <strain evidence="2 3">NCTC10786</strain>
    </source>
</reference>
<feature type="compositionally biased region" description="Polar residues" evidence="1">
    <location>
        <begin position="24"/>
        <end position="79"/>
    </location>
</feature>
<dbReference type="AlphaFoldDB" id="A0A2X2WP70"/>
<proteinExistence type="predicted"/>
<evidence type="ECO:0000313" key="2">
    <source>
        <dbReference type="EMBL" id="SQB42204.1"/>
    </source>
</evidence>
<dbReference type="Proteomes" id="UP000251584">
    <property type="component" value="Unassembled WGS sequence"/>
</dbReference>
<gene>
    <name evidence="2" type="ORF">NCTC10786_06379</name>
</gene>
<evidence type="ECO:0000256" key="1">
    <source>
        <dbReference type="SAM" id="MobiDB-lite"/>
    </source>
</evidence>
<evidence type="ECO:0000313" key="3">
    <source>
        <dbReference type="Proteomes" id="UP000251584"/>
    </source>
</evidence>
<organism evidence="2 3">
    <name type="scientific">Citrobacter koseri</name>
    <name type="common">Citrobacter diversus</name>
    <dbReference type="NCBI Taxonomy" id="545"/>
    <lineage>
        <taxon>Bacteria</taxon>
        <taxon>Pseudomonadati</taxon>
        <taxon>Pseudomonadota</taxon>
        <taxon>Gammaproteobacteria</taxon>
        <taxon>Enterobacterales</taxon>
        <taxon>Enterobacteriaceae</taxon>
        <taxon>Citrobacter</taxon>
    </lineage>
</organism>